<protein>
    <recommendedName>
        <fullName evidence="4">DUF4238 domain-containing protein</fullName>
    </recommendedName>
</protein>
<keyword evidence="3" id="KW-1185">Reference proteome</keyword>
<dbReference type="OrthoDB" id="5340163at2759"/>
<proteinExistence type="predicted"/>
<evidence type="ECO:0000256" key="1">
    <source>
        <dbReference type="SAM" id="MobiDB-lite"/>
    </source>
</evidence>
<dbReference type="Proteomes" id="UP000838763">
    <property type="component" value="Unassembled WGS sequence"/>
</dbReference>
<dbReference type="EMBL" id="CALLCH030000001">
    <property type="protein sequence ID" value="CAI4210857.1"/>
    <property type="molecule type" value="Genomic_DNA"/>
</dbReference>
<evidence type="ECO:0000313" key="2">
    <source>
        <dbReference type="EMBL" id="CAI4210857.1"/>
    </source>
</evidence>
<accession>A0A9P1GVP0</accession>
<gene>
    <name evidence="2" type="ORF">PPNO1_LOCUS656</name>
</gene>
<feature type="compositionally biased region" description="Polar residues" evidence="1">
    <location>
        <begin position="476"/>
        <end position="492"/>
    </location>
</feature>
<evidence type="ECO:0000313" key="3">
    <source>
        <dbReference type="Proteomes" id="UP000838763"/>
    </source>
</evidence>
<comment type="caution">
    <text evidence="2">The sequence shown here is derived from an EMBL/GenBank/DDBJ whole genome shotgun (WGS) entry which is preliminary data.</text>
</comment>
<sequence length="525" mass="60356">MAGFQSQYQHFIPRFLLRNFAHKYNPHGTVDGPPKKKKGHKYEKNKFPGDPVVYSFTLQDDGPLEVRESPISRTFGEIDMYRDECKPTENQQVIEEKFRKMERQAGEIYQRIVNCYEKGESVVVDQYLENDKKLMKDYMAKKGFSQPMEVWFEGLDNIIELDMNKQVDEWREVLVSNMFFLDAIGFYTHVTCSFMAICTVADADAEYLLADNTYNIFEGPSNFVVDPGTGKVEGFAYRPFHEFAPISPKLMLVLRANDLPYRGEELSQQIRDSRKASFRASVRQWETEPRSLLQSLPVYKALNSNPCFIIPGKGPDKRWRPRAKDVFTFPVQALATRHVNTINGIILDNAFLCQHLVFGSEKGFFVFFDQYMASPGFGHGVVCGPDVDKQWALAKKLQNLYELRNPGKPFAVPVQIAEPEMENFESFQDASVAKHRYLTQIFQDKTRKFDLDEFRQHVPEVDEYLLSRKGGIGAKPTSQSSPNSPRPANQPGQIPELKFLDSIDSELGELIKMLSPMRNPRNRKT</sequence>
<feature type="region of interest" description="Disordered" evidence="1">
    <location>
        <begin position="470"/>
        <end position="498"/>
    </location>
</feature>
<dbReference type="Pfam" id="PF14022">
    <property type="entry name" value="DUF4238"/>
    <property type="match status" value="2"/>
</dbReference>
<dbReference type="InterPro" id="IPR025332">
    <property type="entry name" value="DUF4238"/>
</dbReference>
<organism evidence="2 3">
    <name type="scientific">Parascedosporium putredinis</name>
    <dbReference type="NCBI Taxonomy" id="1442378"/>
    <lineage>
        <taxon>Eukaryota</taxon>
        <taxon>Fungi</taxon>
        <taxon>Dikarya</taxon>
        <taxon>Ascomycota</taxon>
        <taxon>Pezizomycotina</taxon>
        <taxon>Sordariomycetes</taxon>
        <taxon>Hypocreomycetidae</taxon>
        <taxon>Microascales</taxon>
        <taxon>Microascaceae</taxon>
        <taxon>Parascedosporium</taxon>
    </lineage>
</organism>
<evidence type="ECO:0008006" key="4">
    <source>
        <dbReference type="Google" id="ProtNLM"/>
    </source>
</evidence>
<dbReference type="AlphaFoldDB" id="A0A9P1GVP0"/>
<reference evidence="2" key="1">
    <citation type="submission" date="2022-11" db="EMBL/GenBank/DDBJ databases">
        <authorList>
            <person name="Scott C."/>
            <person name="Bruce N."/>
        </authorList>
    </citation>
    <scope>NUCLEOTIDE SEQUENCE</scope>
</reference>
<name>A0A9P1GVP0_9PEZI</name>